<dbReference type="Pfam" id="PF02602">
    <property type="entry name" value="HEM4"/>
    <property type="match status" value="1"/>
</dbReference>
<dbReference type="EMBL" id="BJYL01000007">
    <property type="protein sequence ID" value="GEN82313.1"/>
    <property type="molecule type" value="Genomic_DNA"/>
</dbReference>
<evidence type="ECO:0000313" key="11">
    <source>
        <dbReference type="EMBL" id="GEN82313.1"/>
    </source>
</evidence>
<protein>
    <recommendedName>
        <fullName evidence="7 9">Uroporphyrinogen-III synthase</fullName>
        <ecNumber evidence="3 9">4.2.1.75</ecNumber>
    </recommendedName>
</protein>
<dbReference type="CDD" id="cd06578">
    <property type="entry name" value="HemD"/>
    <property type="match status" value="1"/>
</dbReference>
<evidence type="ECO:0000256" key="8">
    <source>
        <dbReference type="ARBA" id="ARBA00048617"/>
    </source>
</evidence>
<evidence type="ECO:0000256" key="3">
    <source>
        <dbReference type="ARBA" id="ARBA00013109"/>
    </source>
</evidence>
<keyword evidence="12" id="KW-1185">Reference proteome</keyword>
<evidence type="ECO:0000256" key="4">
    <source>
        <dbReference type="ARBA" id="ARBA00023239"/>
    </source>
</evidence>
<dbReference type="UniPathway" id="UPA00251">
    <property type="reaction ID" value="UER00320"/>
</dbReference>
<evidence type="ECO:0000313" key="12">
    <source>
        <dbReference type="Proteomes" id="UP000321901"/>
    </source>
</evidence>
<sequence>MPEYGPLKGETVIFTGTAKSLEVFDLVKQYGGVPLSIPLIQVKEIKDSTDEVKLKTCGDFDWLIFTSQSAVKAFHSKMDYFNVSVIDIPSKIAAVGTQTAAALEKIGFTVKFIPSVFSADVFVKQFKPVESKEMKVLFLKGSLAGSIIREELPFHVEEWTIYETGAKHDSIESLVDIVKTTEKCSVLFASPSAVRVFKESAVPVIGWEGYTIGAIGHVTEKALLEAGAKVDVKPEIYTLKELVESLARRKDEFQ</sequence>
<dbReference type="Gene3D" id="3.40.50.10090">
    <property type="match status" value="2"/>
</dbReference>
<evidence type="ECO:0000256" key="9">
    <source>
        <dbReference type="RuleBase" id="RU366031"/>
    </source>
</evidence>
<keyword evidence="5 9" id="KW-0627">Porphyrin biosynthesis</keyword>
<dbReference type="GO" id="GO:0004852">
    <property type="term" value="F:uroporphyrinogen-III synthase activity"/>
    <property type="evidence" value="ECO:0007669"/>
    <property type="project" value="UniProtKB-UniRule"/>
</dbReference>
<dbReference type="Proteomes" id="UP000321901">
    <property type="component" value="Unassembled WGS sequence"/>
</dbReference>
<reference evidence="11 12" key="1">
    <citation type="submission" date="2019-07" db="EMBL/GenBank/DDBJ databases">
        <title>Whole genome shotgun sequence of Sporosarcina luteola NBRC 105378.</title>
        <authorList>
            <person name="Hosoyama A."/>
            <person name="Uohara A."/>
            <person name="Ohji S."/>
            <person name="Ichikawa N."/>
        </authorList>
    </citation>
    <scope>NUCLEOTIDE SEQUENCE [LARGE SCALE GENOMIC DNA]</scope>
    <source>
        <strain evidence="11 12">NBRC 105378</strain>
    </source>
</reference>
<accession>A0A511Z4D5</accession>
<keyword evidence="4 9" id="KW-0456">Lyase</keyword>
<evidence type="ECO:0000256" key="7">
    <source>
        <dbReference type="ARBA" id="ARBA00040167"/>
    </source>
</evidence>
<dbReference type="AlphaFoldDB" id="A0A511Z4D5"/>
<evidence type="ECO:0000259" key="10">
    <source>
        <dbReference type="Pfam" id="PF02602"/>
    </source>
</evidence>
<dbReference type="SUPFAM" id="SSF69618">
    <property type="entry name" value="HemD-like"/>
    <property type="match status" value="1"/>
</dbReference>
<evidence type="ECO:0000256" key="6">
    <source>
        <dbReference type="ARBA" id="ARBA00037589"/>
    </source>
</evidence>
<name>A0A511Z4D5_9BACL</name>
<dbReference type="OrthoDB" id="9815856at2"/>
<dbReference type="InterPro" id="IPR039793">
    <property type="entry name" value="UROS/Hem4"/>
</dbReference>
<organism evidence="11 12">
    <name type="scientific">Sporosarcina luteola</name>
    <dbReference type="NCBI Taxonomy" id="582850"/>
    <lineage>
        <taxon>Bacteria</taxon>
        <taxon>Bacillati</taxon>
        <taxon>Bacillota</taxon>
        <taxon>Bacilli</taxon>
        <taxon>Bacillales</taxon>
        <taxon>Caryophanaceae</taxon>
        <taxon>Sporosarcina</taxon>
    </lineage>
</organism>
<feature type="domain" description="Tetrapyrrole biosynthesis uroporphyrinogen III synthase" evidence="10">
    <location>
        <begin position="26"/>
        <end position="244"/>
    </location>
</feature>
<evidence type="ECO:0000256" key="2">
    <source>
        <dbReference type="ARBA" id="ARBA00008133"/>
    </source>
</evidence>
<dbReference type="InterPro" id="IPR036108">
    <property type="entry name" value="4pyrrol_syn_uPrphyn_synt_sf"/>
</dbReference>
<comment type="caution">
    <text evidence="11">The sequence shown here is derived from an EMBL/GenBank/DDBJ whole genome shotgun (WGS) entry which is preliminary data.</text>
</comment>
<dbReference type="PANTHER" id="PTHR38042:SF1">
    <property type="entry name" value="UROPORPHYRINOGEN-III SYNTHASE, CHLOROPLASTIC"/>
    <property type="match status" value="1"/>
</dbReference>
<comment type="catalytic activity">
    <reaction evidence="8 9">
        <text>hydroxymethylbilane = uroporphyrinogen III + H2O</text>
        <dbReference type="Rhea" id="RHEA:18965"/>
        <dbReference type="ChEBI" id="CHEBI:15377"/>
        <dbReference type="ChEBI" id="CHEBI:57308"/>
        <dbReference type="ChEBI" id="CHEBI:57845"/>
        <dbReference type="EC" id="4.2.1.75"/>
    </reaction>
</comment>
<evidence type="ECO:0000256" key="5">
    <source>
        <dbReference type="ARBA" id="ARBA00023244"/>
    </source>
</evidence>
<dbReference type="PANTHER" id="PTHR38042">
    <property type="entry name" value="UROPORPHYRINOGEN-III SYNTHASE, CHLOROPLASTIC"/>
    <property type="match status" value="1"/>
</dbReference>
<comment type="pathway">
    <text evidence="1 9">Porphyrin-containing compound metabolism; protoporphyrin-IX biosynthesis; coproporphyrinogen-III from 5-aminolevulinate: step 3/4.</text>
</comment>
<proteinExistence type="inferred from homology"/>
<dbReference type="EC" id="4.2.1.75" evidence="3 9"/>
<comment type="function">
    <text evidence="6 9">Catalyzes cyclization of the linear tetrapyrrole, hydroxymethylbilane, to the macrocyclic uroporphyrinogen III.</text>
</comment>
<dbReference type="GO" id="GO:0006782">
    <property type="term" value="P:protoporphyrinogen IX biosynthetic process"/>
    <property type="evidence" value="ECO:0007669"/>
    <property type="project" value="UniProtKB-UniRule"/>
</dbReference>
<gene>
    <name evidence="11" type="primary">hemD</name>
    <name evidence="11" type="ORF">SLU01_06250</name>
</gene>
<evidence type="ECO:0000256" key="1">
    <source>
        <dbReference type="ARBA" id="ARBA00004772"/>
    </source>
</evidence>
<dbReference type="GO" id="GO:0006780">
    <property type="term" value="P:uroporphyrinogen III biosynthetic process"/>
    <property type="evidence" value="ECO:0007669"/>
    <property type="project" value="UniProtKB-UniRule"/>
</dbReference>
<dbReference type="RefSeq" id="WP_147055249.1">
    <property type="nucleotide sequence ID" value="NZ_BJYL01000007.1"/>
</dbReference>
<comment type="similarity">
    <text evidence="2 9">Belongs to the uroporphyrinogen-III synthase family.</text>
</comment>
<dbReference type="InterPro" id="IPR003754">
    <property type="entry name" value="4pyrrol_synth_uPrphyn_synth"/>
</dbReference>